<reference evidence="1 2" key="1">
    <citation type="submission" date="2024-02" db="EMBL/GenBank/DDBJ databases">
        <authorList>
            <person name="Chen Y."/>
            <person name="Shah S."/>
            <person name="Dougan E. K."/>
            <person name="Thang M."/>
            <person name="Chan C."/>
        </authorList>
    </citation>
    <scope>NUCLEOTIDE SEQUENCE [LARGE SCALE GENOMIC DNA]</scope>
</reference>
<proteinExistence type="predicted"/>
<evidence type="ECO:0000313" key="1">
    <source>
        <dbReference type="EMBL" id="CAK9053773.1"/>
    </source>
</evidence>
<dbReference type="EMBL" id="CAXAMM010023536">
    <property type="protein sequence ID" value="CAK9053773.1"/>
    <property type="molecule type" value="Genomic_DNA"/>
</dbReference>
<sequence length="559" mass="61750">MKGVQRREKLQSELASRTGNFFLLLMQQIHKKLTPGRTLPRSVEEVGSISMLEYLSKSGGYRNQKTLGLIQWILGHAVDAAAQDDFAGVKEIIALLAMAIEQANYDNGEWSVAYLISLHEEPPIQLFQERAADQDAICCIFENYSAFASEFCDFDIAAANAVGPPVTAADVADLDAYSELLSREACRRKVKRSREVEGDQLHLMNEPSETKRASLLSDDIFICFKSLFQGDHGGVEFATASHESVLQSQGLLSSSTRLVANSPFRGGPLADGLVIDDYFAISREPRRQAPEQSAAARCFSLSQAVYKEYDLIGSPQKDVTGEKRAKVIGAEINSNDHAARRGITSVGSPIGKRLSLSWVTFQVLGYLEGLETLGIKLGWNIQCLLEEPLKNVEAINKVLQLFGRRLYEAALAEISKSAKVSTSSTQNMMAESKNAEAKMLEERTQAMACEAALREGLAAQTSEHKALVEKTQEHEKAVAKRFEELQTASEADKASAAAARAEDQNAHEGLPVLLACKNIAYTLQDDKVAKKFFNKSEFADWWVEHQPHRRQCQRESSPE</sequence>
<evidence type="ECO:0000313" key="2">
    <source>
        <dbReference type="Proteomes" id="UP001642464"/>
    </source>
</evidence>
<name>A0ABP0MQL8_9DINO</name>
<accession>A0ABP0MQL8</accession>
<organism evidence="1 2">
    <name type="scientific">Durusdinium trenchii</name>
    <dbReference type="NCBI Taxonomy" id="1381693"/>
    <lineage>
        <taxon>Eukaryota</taxon>
        <taxon>Sar</taxon>
        <taxon>Alveolata</taxon>
        <taxon>Dinophyceae</taxon>
        <taxon>Suessiales</taxon>
        <taxon>Symbiodiniaceae</taxon>
        <taxon>Durusdinium</taxon>
    </lineage>
</organism>
<comment type="caution">
    <text evidence="1">The sequence shown here is derived from an EMBL/GenBank/DDBJ whole genome shotgun (WGS) entry which is preliminary data.</text>
</comment>
<gene>
    <name evidence="1" type="ORF">SCF082_LOCUS29266</name>
</gene>
<protein>
    <submittedName>
        <fullName evidence="1">Uncharacterized protein</fullName>
    </submittedName>
</protein>
<dbReference type="Proteomes" id="UP001642464">
    <property type="component" value="Unassembled WGS sequence"/>
</dbReference>
<keyword evidence="2" id="KW-1185">Reference proteome</keyword>